<name>A0A7Y6BTZ1_9BACL</name>
<comment type="caution">
    <text evidence="2">The sequence shown here is derived from an EMBL/GenBank/DDBJ whole genome shotgun (WGS) entry which is preliminary data.</text>
</comment>
<evidence type="ECO:0000256" key="1">
    <source>
        <dbReference type="SAM" id="Phobius"/>
    </source>
</evidence>
<proteinExistence type="predicted"/>
<keyword evidence="1" id="KW-1133">Transmembrane helix</keyword>
<keyword evidence="3" id="KW-1185">Reference proteome</keyword>
<gene>
    <name evidence="2" type="ORF">HP552_06955</name>
</gene>
<dbReference type="EMBL" id="JABMCB010000160">
    <property type="protein sequence ID" value="NUU74982.1"/>
    <property type="molecule type" value="Genomic_DNA"/>
</dbReference>
<reference evidence="2 3" key="1">
    <citation type="submission" date="2020-05" db="EMBL/GenBank/DDBJ databases">
        <title>Genome Sequencing of Type Strains.</title>
        <authorList>
            <person name="Lemaire J.F."/>
            <person name="Inderbitzin P."/>
            <person name="Gregorio O.A."/>
            <person name="Collins S.B."/>
            <person name="Wespe N."/>
            <person name="Knight-Connoni V."/>
        </authorList>
    </citation>
    <scope>NUCLEOTIDE SEQUENCE [LARGE SCALE GENOMIC DNA]</scope>
    <source>
        <strain evidence="2 3">LMG 21957</strain>
    </source>
</reference>
<evidence type="ECO:0000313" key="2">
    <source>
        <dbReference type="EMBL" id="NUU74982.1"/>
    </source>
</evidence>
<organism evidence="2 3">
    <name type="scientific">Paenibacillus xylanilyticus</name>
    <dbReference type="NCBI Taxonomy" id="248903"/>
    <lineage>
        <taxon>Bacteria</taxon>
        <taxon>Bacillati</taxon>
        <taxon>Bacillota</taxon>
        <taxon>Bacilli</taxon>
        <taxon>Bacillales</taxon>
        <taxon>Paenibacillaceae</taxon>
        <taxon>Paenibacillus</taxon>
    </lineage>
</organism>
<accession>A0A7Y6BTZ1</accession>
<dbReference type="RefSeq" id="WP_175394843.1">
    <property type="nucleotide sequence ID" value="NZ_JABMCB010000160.1"/>
</dbReference>
<protein>
    <submittedName>
        <fullName evidence="2">Uncharacterized protein</fullName>
    </submittedName>
</protein>
<sequence>MQYVILVVVILTMSYEFRNLKEKHYIREIVYSSVLLTIGVILIVLEIANMKLPSPLMGIRILFQPVSQFFVNILS</sequence>
<keyword evidence="1" id="KW-0812">Transmembrane</keyword>
<evidence type="ECO:0000313" key="3">
    <source>
        <dbReference type="Proteomes" id="UP000526125"/>
    </source>
</evidence>
<feature type="transmembrane region" description="Helical" evidence="1">
    <location>
        <begin position="30"/>
        <end position="48"/>
    </location>
</feature>
<dbReference type="AlphaFoldDB" id="A0A7Y6BTZ1"/>
<dbReference type="Proteomes" id="UP000526125">
    <property type="component" value="Unassembled WGS sequence"/>
</dbReference>
<keyword evidence="1" id="KW-0472">Membrane</keyword>